<comment type="subunit">
    <text evidence="4">Homodimer; the beta-strands of each monomer intercalate to form a hydrophobic core, while the alpha-helices form wings that extend away from the core.</text>
</comment>
<evidence type="ECO:0000256" key="3">
    <source>
        <dbReference type="ARBA" id="ARBA00022884"/>
    </source>
</evidence>
<keyword evidence="3 4" id="KW-0694">RNA-binding</keyword>
<reference evidence="5 6" key="1">
    <citation type="submission" date="2017-12" db="EMBL/GenBank/DDBJ databases">
        <title>Phylogenetic diversity of female urinary microbiome.</title>
        <authorList>
            <person name="Thomas-White K."/>
            <person name="Wolfe A.J."/>
        </authorList>
    </citation>
    <scope>NUCLEOTIDE SEQUENCE [LARGE SCALE GENOMIC DNA]</scope>
    <source>
        <strain evidence="5 6">UMB0402</strain>
    </source>
</reference>
<organism evidence="5 6">
    <name type="scientific">Winkia neuii</name>
    <dbReference type="NCBI Taxonomy" id="33007"/>
    <lineage>
        <taxon>Bacteria</taxon>
        <taxon>Bacillati</taxon>
        <taxon>Actinomycetota</taxon>
        <taxon>Actinomycetes</taxon>
        <taxon>Actinomycetales</taxon>
        <taxon>Actinomycetaceae</taxon>
        <taxon>Winkia</taxon>
    </lineage>
</organism>
<dbReference type="Proteomes" id="UP000235122">
    <property type="component" value="Unassembled WGS sequence"/>
</dbReference>
<dbReference type="GO" id="GO:0006109">
    <property type="term" value="P:regulation of carbohydrate metabolic process"/>
    <property type="evidence" value="ECO:0007669"/>
    <property type="project" value="InterPro"/>
</dbReference>
<dbReference type="AlphaFoldDB" id="A0A2I1INA3"/>
<dbReference type="GO" id="GO:0005829">
    <property type="term" value="C:cytosol"/>
    <property type="evidence" value="ECO:0007669"/>
    <property type="project" value="TreeGrafter"/>
</dbReference>
<dbReference type="GeneID" id="35866888"/>
<dbReference type="PANTHER" id="PTHR34984:SF1">
    <property type="entry name" value="CARBON STORAGE REGULATOR"/>
    <property type="match status" value="1"/>
</dbReference>
<dbReference type="Pfam" id="PF02599">
    <property type="entry name" value="CsrA"/>
    <property type="match status" value="1"/>
</dbReference>
<dbReference type="STRING" id="33007.HMPREF3198_00286"/>
<evidence type="ECO:0000256" key="1">
    <source>
        <dbReference type="ARBA" id="ARBA00022490"/>
    </source>
</evidence>
<keyword evidence="6" id="KW-1185">Reference proteome</keyword>
<evidence type="ECO:0000256" key="2">
    <source>
        <dbReference type="ARBA" id="ARBA00022845"/>
    </source>
</evidence>
<dbReference type="PANTHER" id="PTHR34984">
    <property type="entry name" value="CARBON STORAGE REGULATOR"/>
    <property type="match status" value="1"/>
</dbReference>
<dbReference type="GO" id="GO:0044781">
    <property type="term" value="P:bacterial-type flagellum organization"/>
    <property type="evidence" value="ECO:0007669"/>
    <property type="project" value="UniProtKB-KW"/>
</dbReference>
<dbReference type="RefSeq" id="WP_024331768.1">
    <property type="nucleotide sequence ID" value="NZ_JASOXK010000005.1"/>
</dbReference>
<keyword evidence="2 4" id="KW-0810">Translation regulation</keyword>
<dbReference type="InterPro" id="IPR036107">
    <property type="entry name" value="CsrA_sf"/>
</dbReference>
<keyword evidence="4" id="KW-0678">Repressor</keyword>
<keyword evidence="4" id="KW-1005">Bacterial flagellum biogenesis</keyword>
<sequence length="60" mass="6854">MLVLTRRPGQKIAIGDSITVTVVEAHRDAVRIGIDAPRDVLIQRDELFDQDDLEDYPDEY</sequence>
<accession>A0A2I1INA3</accession>
<gene>
    <name evidence="4" type="primary">csrA</name>
    <name evidence="5" type="ORF">CYJ19_05750</name>
</gene>
<protein>
    <recommendedName>
        <fullName evidence="4">Translational regulator CsrA</fullName>
    </recommendedName>
</protein>
<dbReference type="EMBL" id="PKKO01000003">
    <property type="protein sequence ID" value="PKY72601.1"/>
    <property type="molecule type" value="Genomic_DNA"/>
</dbReference>
<comment type="function">
    <text evidence="4">A translational regulator that binds mRNA to regulate translation initiation and/or mRNA stability. Usually binds in the 5'-UTR at or near the Shine-Dalgarno sequence preventing ribosome-binding, thus repressing translation. Its main target seems to be the major flagellin gene, while its function is anatagonized by FliW.</text>
</comment>
<name>A0A2I1INA3_9ACTO</name>
<comment type="caution">
    <text evidence="5">The sequence shown here is derived from an EMBL/GenBank/DDBJ whole genome shotgun (WGS) entry which is preliminary data.</text>
</comment>
<evidence type="ECO:0000256" key="4">
    <source>
        <dbReference type="HAMAP-Rule" id="MF_00167"/>
    </source>
</evidence>
<dbReference type="HAMAP" id="MF_00167">
    <property type="entry name" value="CsrA"/>
    <property type="match status" value="1"/>
</dbReference>
<dbReference type="Gene3D" id="2.60.40.4380">
    <property type="entry name" value="Translational regulator CsrA"/>
    <property type="match status" value="1"/>
</dbReference>
<evidence type="ECO:0000313" key="5">
    <source>
        <dbReference type="EMBL" id="PKY72601.1"/>
    </source>
</evidence>
<keyword evidence="1 4" id="KW-0963">Cytoplasm</keyword>
<dbReference type="SUPFAM" id="SSF117130">
    <property type="entry name" value="CsrA-like"/>
    <property type="match status" value="1"/>
</dbReference>
<dbReference type="GO" id="GO:0045947">
    <property type="term" value="P:negative regulation of translational initiation"/>
    <property type="evidence" value="ECO:0007669"/>
    <property type="project" value="UniProtKB-UniRule"/>
</dbReference>
<dbReference type="GO" id="GO:0048027">
    <property type="term" value="F:mRNA 5'-UTR binding"/>
    <property type="evidence" value="ECO:0007669"/>
    <property type="project" value="UniProtKB-UniRule"/>
</dbReference>
<dbReference type="GO" id="GO:1902208">
    <property type="term" value="P:regulation of bacterial-type flagellum assembly"/>
    <property type="evidence" value="ECO:0007669"/>
    <property type="project" value="UniProtKB-UniRule"/>
</dbReference>
<comment type="similarity">
    <text evidence="4">Belongs to the CsrA/RsmA family.</text>
</comment>
<proteinExistence type="inferred from homology"/>
<comment type="subcellular location">
    <subcellularLocation>
        <location evidence="4">Cytoplasm</location>
    </subcellularLocation>
</comment>
<evidence type="ECO:0000313" key="6">
    <source>
        <dbReference type="Proteomes" id="UP000235122"/>
    </source>
</evidence>
<dbReference type="InterPro" id="IPR003751">
    <property type="entry name" value="CsrA"/>
</dbReference>
<dbReference type="GO" id="GO:0006402">
    <property type="term" value="P:mRNA catabolic process"/>
    <property type="evidence" value="ECO:0007669"/>
    <property type="project" value="InterPro"/>
</dbReference>